<reference evidence="5 6" key="1">
    <citation type="journal article" date="2013" name="Nat. Genet.">
        <title>The genome of the hydatid tapeworm Echinococcus granulosus.</title>
        <authorList>
            <person name="Zheng H."/>
            <person name="Zhang W."/>
            <person name="Zhang L."/>
            <person name="Zhang Z."/>
            <person name="Li J."/>
            <person name="Lu G."/>
            <person name="Zhu Y."/>
            <person name="Wang Y."/>
            <person name="Huang Y."/>
            <person name="Liu J."/>
            <person name="Kang H."/>
            <person name="Chen J."/>
            <person name="Wang L."/>
            <person name="Chen A."/>
            <person name="Yu S."/>
            <person name="Gao Z."/>
            <person name="Jin L."/>
            <person name="Gu W."/>
            <person name="Wang Z."/>
            <person name="Zhao L."/>
            <person name="Shi B."/>
            <person name="Wen H."/>
            <person name="Lin R."/>
            <person name="Jones M.K."/>
            <person name="Brejova B."/>
            <person name="Vinar T."/>
            <person name="Zhao G."/>
            <person name="McManus D.P."/>
            <person name="Chen Z."/>
            <person name="Zhou Y."/>
            <person name="Wang S."/>
        </authorList>
    </citation>
    <scope>NUCLEOTIDE SEQUENCE [LARGE SCALE GENOMIC DNA]</scope>
</reference>
<dbReference type="SUPFAM" id="SSF57362">
    <property type="entry name" value="BPTI-like"/>
    <property type="match status" value="1"/>
</dbReference>
<sequence length="89" mass="10131">MIKIALLALLLLYVTSSSQGEESMCSLPIEGGQCRGYVKSYAYDSAEDRCVRFIYTGCGGNPNRFKYKIECLLACVKHYKQQQKKKKKH</sequence>
<dbReference type="Pfam" id="PF00014">
    <property type="entry name" value="Kunitz_BPTI"/>
    <property type="match status" value="1"/>
</dbReference>
<dbReference type="GeneID" id="36344721"/>
<dbReference type="InterPro" id="IPR036880">
    <property type="entry name" value="Kunitz_BPTI_sf"/>
</dbReference>
<keyword evidence="2" id="KW-0732">Signal</keyword>
<dbReference type="PROSITE" id="PS50279">
    <property type="entry name" value="BPTI_KUNITZ_2"/>
    <property type="match status" value="1"/>
</dbReference>
<proteinExistence type="predicted"/>
<dbReference type="CTD" id="36344721"/>
<dbReference type="Proteomes" id="UP000492820">
    <property type="component" value="Unassembled WGS sequence"/>
</dbReference>
<dbReference type="PRINTS" id="PR00759">
    <property type="entry name" value="BASICPTASE"/>
</dbReference>
<evidence type="ECO:0000256" key="1">
    <source>
        <dbReference type="ARBA" id="ARBA00023157"/>
    </source>
</evidence>
<dbReference type="InterPro" id="IPR020901">
    <property type="entry name" value="Prtase_inh_Kunz-CS"/>
</dbReference>
<feature type="chain" id="PRO_5008431678" evidence="2">
    <location>
        <begin position="21"/>
        <end position="89"/>
    </location>
</feature>
<dbReference type="OrthoDB" id="6283405at2759"/>
<dbReference type="FunFam" id="4.10.410.10:FF:000020">
    <property type="entry name" value="Collagen, type VI, alpha 3"/>
    <property type="match status" value="1"/>
</dbReference>
<dbReference type="SMART" id="SM00131">
    <property type="entry name" value="KU"/>
    <property type="match status" value="1"/>
</dbReference>
<feature type="signal peptide" evidence="2">
    <location>
        <begin position="1"/>
        <end position="20"/>
    </location>
</feature>
<dbReference type="PANTHER" id="PTHR10083:SF374">
    <property type="entry name" value="BPTI_KUNITZ INHIBITOR DOMAIN-CONTAINING PROTEIN"/>
    <property type="match status" value="1"/>
</dbReference>
<name>U6JFY7_ECHGR</name>
<dbReference type="SMR" id="U6JFY7"/>
<dbReference type="EMBL" id="LK028581">
    <property type="protein sequence ID" value="CDS20677.1"/>
    <property type="molecule type" value="Genomic_DNA"/>
</dbReference>
<dbReference type="AlphaFoldDB" id="U6JFY7"/>
<dbReference type="WBParaSite" id="EgrG_001137200">
    <property type="protein sequence ID" value="EgrG_001137200"/>
    <property type="gene ID" value="EgrG_001137200"/>
</dbReference>
<dbReference type="Proteomes" id="UP000019149">
    <property type="component" value="Unassembled WGS sequence"/>
</dbReference>
<dbReference type="OMA" id="VCAFPME"/>
<evidence type="ECO:0000313" key="4">
    <source>
        <dbReference type="EMBL" id="CDS20677.1"/>
    </source>
</evidence>
<reference evidence="4" key="3">
    <citation type="submission" date="2014-06" db="EMBL/GenBank/DDBJ databases">
        <authorList>
            <person name="Aslett M."/>
        </authorList>
    </citation>
    <scope>NUCLEOTIDE SEQUENCE</scope>
</reference>
<accession>U6JFY7</accession>
<evidence type="ECO:0000313" key="7">
    <source>
        <dbReference type="Proteomes" id="UP000492820"/>
    </source>
</evidence>
<dbReference type="EMBL" id="APAU02000128">
    <property type="protein sequence ID" value="EUB56114.1"/>
    <property type="molecule type" value="Genomic_DNA"/>
</dbReference>
<keyword evidence="6" id="KW-1185">Reference proteome</keyword>
<evidence type="ECO:0000313" key="6">
    <source>
        <dbReference type="Proteomes" id="UP000019149"/>
    </source>
</evidence>
<reference evidence="8" key="4">
    <citation type="submission" date="2020-10" db="UniProtKB">
        <authorList>
            <consortium name="WormBaseParasite"/>
        </authorList>
    </citation>
    <scope>IDENTIFICATION</scope>
</reference>
<dbReference type="GO" id="GO:0004867">
    <property type="term" value="F:serine-type endopeptidase inhibitor activity"/>
    <property type="evidence" value="ECO:0007669"/>
    <property type="project" value="InterPro"/>
</dbReference>
<dbReference type="GO" id="GO:0005615">
    <property type="term" value="C:extracellular space"/>
    <property type="evidence" value="ECO:0007669"/>
    <property type="project" value="TreeGrafter"/>
</dbReference>
<dbReference type="PANTHER" id="PTHR10083">
    <property type="entry name" value="KUNITZ-TYPE PROTEASE INHIBITOR-RELATED"/>
    <property type="match status" value="1"/>
</dbReference>
<dbReference type="CDD" id="cd00109">
    <property type="entry name" value="Kunitz-type"/>
    <property type="match status" value="1"/>
</dbReference>
<dbReference type="PROSITE" id="PS00280">
    <property type="entry name" value="BPTI_KUNITZ_1"/>
    <property type="match status" value="1"/>
</dbReference>
<evidence type="ECO:0000313" key="8">
    <source>
        <dbReference type="WBParaSite" id="EgrG_001137200"/>
    </source>
</evidence>
<evidence type="ECO:0000259" key="3">
    <source>
        <dbReference type="PROSITE" id="PS50279"/>
    </source>
</evidence>
<dbReference type="Gene3D" id="4.10.410.10">
    <property type="entry name" value="Pancreatic trypsin inhibitor Kunitz domain"/>
    <property type="match status" value="1"/>
</dbReference>
<dbReference type="GO" id="GO:0005581">
    <property type="term" value="C:collagen trimer"/>
    <property type="evidence" value="ECO:0007669"/>
    <property type="project" value="UniProtKB-KW"/>
</dbReference>
<keyword evidence="1" id="KW-1015">Disulfide bond</keyword>
<feature type="domain" description="BPTI/Kunitz inhibitor" evidence="3">
    <location>
        <begin position="25"/>
        <end position="75"/>
    </location>
</feature>
<evidence type="ECO:0000313" key="5">
    <source>
        <dbReference type="EMBL" id="EUB56114.1"/>
    </source>
</evidence>
<keyword evidence="4" id="KW-0176">Collagen</keyword>
<organism evidence="5 6">
    <name type="scientific">Echinococcus granulosus</name>
    <name type="common">Hydatid tapeworm</name>
    <dbReference type="NCBI Taxonomy" id="6210"/>
    <lineage>
        <taxon>Eukaryota</taxon>
        <taxon>Metazoa</taxon>
        <taxon>Spiralia</taxon>
        <taxon>Lophotrochozoa</taxon>
        <taxon>Platyhelminthes</taxon>
        <taxon>Cestoda</taxon>
        <taxon>Eucestoda</taxon>
        <taxon>Cyclophyllidea</taxon>
        <taxon>Taeniidae</taxon>
        <taxon>Echinococcus</taxon>
        <taxon>Echinococcus granulosus group</taxon>
    </lineage>
</organism>
<dbReference type="KEGG" id="egl:EGR_09006"/>
<dbReference type="InterPro" id="IPR002223">
    <property type="entry name" value="Kunitz_BPTI"/>
</dbReference>
<protein>
    <submittedName>
        <fullName evidence="4 8">Collagen alpha 3(VI) chain</fullName>
    </submittedName>
    <submittedName>
        <fullName evidence="5">Fused toxin protein</fullName>
    </submittedName>
</protein>
<dbReference type="RefSeq" id="XP_024347310.1">
    <property type="nucleotide sequence ID" value="XM_024498255.1"/>
</dbReference>
<evidence type="ECO:0000256" key="2">
    <source>
        <dbReference type="SAM" id="SignalP"/>
    </source>
</evidence>
<reference evidence="4 7" key="2">
    <citation type="journal article" date="2013" name="Nature">
        <title>The genomes of four tapeworm species reveal adaptations to parasitism.</title>
        <authorList>
            <person name="Tsai I.J."/>
            <person name="Zarowiecki M."/>
            <person name="Holroyd N."/>
            <person name="Garciarrubio A."/>
            <person name="Sanchez-Flores A."/>
            <person name="Brooks K.L."/>
            <person name="Tracey A."/>
            <person name="Bobes R.J."/>
            <person name="Fragoso G."/>
            <person name="Sciutto E."/>
            <person name="Aslett M."/>
            <person name="Beasley H."/>
            <person name="Bennett H.M."/>
            <person name="Cai J."/>
            <person name="Camicia F."/>
            <person name="Clark R."/>
            <person name="Cucher M."/>
            <person name="De Silva N."/>
            <person name="Day T.A."/>
            <person name="Deplazes P."/>
            <person name="Estrada K."/>
            <person name="Fernandez C."/>
            <person name="Holland P.W."/>
            <person name="Hou J."/>
            <person name="Hu S."/>
            <person name="Huckvale T."/>
            <person name="Hung S.S."/>
            <person name="Kamenetzky L."/>
            <person name="Keane J.A."/>
            <person name="Kiss F."/>
            <person name="Koziol U."/>
            <person name="Lambert O."/>
            <person name="Liu K."/>
            <person name="Luo X."/>
            <person name="Luo Y."/>
            <person name="Macchiaroli N."/>
            <person name="Nichol S."/>
            <person name="Paps J."/>
            <person name="Parkinson J."/>
            <person name="Pouchkina-Stantcheva N."/>
            <person name="Riddiford N."/>
            <person name="Rosenzvit M."/>
            <person name="Salinas G."/>
            <person name="Wasmuth J.D."/>
            <person name="Zamanian M."/>
            <person name="Zheng Y."/>
            <person name="Cai X."/>
            <person name="Soberon X."/>
            <person name="Olson P.D."/>
            <person name="Laclette J.P."/>
            <person name="Brehm K."/>
            <person name="Berriman M."/>
            <person name="Garciarrubio A."/>
            <person name="Bobes R.J."/>
            <person name="Fragoso G."/>
            <person name="Sanchez-Flores A."/>
            <person name="Estrada K."/>
            <person name="Cevallos M.A."/>
            <person name="Morett E."/>
            <person name="Gonzalez V."/>
            <person name="Portillo T."/>
            <person name="Ochoa-Leyva A."/>
            <person name="Jose M.V."/>
            <person name="Sciutto E."/>
            <person name="Landa A."/>
            <person name="Jimenez L."/>
            <person name="Valdes V."/>
            <person name="Carrero J.C."/>
            <person name="Larralde C."/>
            <person name="Morales-Montor J."/>
            <person name="Limon-Lason J."/>
            <person name="Soberon X."/>
            <person name="Laclette J.P."/>
        </authorList>
    </citation>
    <scope>NUCLEOTIDE SEQUENCE [LARGE SCALE GENOMIC DNA]</scope>
</reference>
<gene>
    <name evidence="5 8" type="ORF">EGR_09006</name>
    <name evidence="4" type="ORF">EgrG_001137200</name>
</gene>
<dbReference type="InterPro" id="IPR050098">
    <property type="entry name" value="TFPI/VKTCI-like"/>
</dbReference>